<evidence type="ECO:0000256" key="6">
    <source>
        <dbReference type="ARBA" id="ARBA00022741"/>
    </source>
</evidence>
<evidence type="ECO:0000256" key="4">
    <source>
        <dbReference type="ARBA" id="ARBA00022723"/>
    </source>
</evidence>
<dbReference type="InterPro" id="IPR027417">
    <property type="entry name" value="P-loop_NTPase"/>
</dbReference>
<evidence type="ECO:0000259" key="17">
    <source>
        <dbReference type="PROSITE" id="PS50142"/>
    </source>
</evidence>
<keyword evidence="5" id="KW-0677">Repeat</keyword>
<comment type="cofactor">
    <cofactor evidence="1">
        <name>Mn(2+)</name>
        <dbReference type="ChEBI" id="CHEBI:29035"/>
    </cofactor>
</comment>
<dbReference type="InterPro" id="IPR001650">
    <property type="entry name" value="Helicase_C-like"/>
</dbReference>
<dbReference type="InterPro" id="IPR038248">
    <property type="entry name" value="Dicer_dimer_sf"/>
</dbReference>
<dbReference type="Gene3D" id="1.10.1520.10">
    <property type="entry name" value="Ribonuclease III domain"/>
    <property type="match status" value="2"/>
</dbReference>
<comment type="function">
    <text evidence="14">Dicer-like endonuclease involved in cleaving double-stranded RNA in the RNA interference (RNAi) pathway. Produces 21 to 25 bp dsRNAs (siRNAs) which target the selective destruction of homologous RNAs leading to sequence-specific suppression of gene expression, called post-transcriptional gene silencing (PTGS). Part of a broad host defense response against viral infection and transposons.</text>
</comment>
<dbReference type="PROSITE" id="PS51192">
    <property type="entry name" value="HELICASE_ATP_BIND_1"/>
    <property type="match status" value="1"/>
</dbReference>
<evidence type="ECO:0000256" key="16">
    <source>
        <dbReference type="PROSITE-ProRule" id="PRU00657"/>
    </source>
</evidence>
<keyword evidence="8" id="KW-0347">Helicase</keyword>
<dbReference type="GO" id="GO:0050688">
    <property type="term" value="P:regulation of defense response to virus"/>
    <property type="evidence" value="ECO:0007669"/>
    <property type="project" value="UniProtKB-KW"/>
</dbReference>
<dbReference type="Pfam" id="PF03368">
    <property type="entry name" value="Dicer_dimer"/>
    <property type="match status" value="1"/>
</dbReference>
<dbReference type="SMART" id="SM00535">
    <property type="entry name" value="RIBOc"/>
    <property type="match status" value="2"/>
</dbReference>
<dbReference type="Pfam" id="PF00271">
    <property type="entry name" value="Helicase_C"/>
    <property type="match status" value="1"/>
</dbReference>
<dbReference type="GO" id="GO:0004525">
    <property type="term" value="F:ribonuclease III activity"/>
    <property type="evidence" value="ECO:0007669"/>
    <property type="project" value="InterPro"/>
</dbReference>
<dbReference type="GO" id="GO:0005737">
    <property type="term" value="C:cytoplasm"/>
    <property type="evidence" value="ECO:0007669"/>
    <property type="project" value="TreeGrafter"/>
</dbReference>
<evidence type="ECO:0000256" key="11">
    <source>
        <dbReference type="ARBA" id="ARBA00022884"/>
    </source>
</evidence>
<dbReference type="CDD" id="cd18034">
    <property type="entry name" value="DEXHc_dicer"/>
    <property type="match status" value="1"/>
</dbReference>
<dbReference type="InterPro" id="IPR036389">
    <property type="entry name" value="RNase_III_sf"/>
</dbReference>
<dbReference type="GO" id="GO:0005524">
    <property type="term" value="F:ATP binding"/>
    <property type="evidence" value="ECO:0007669"/>
    <property type="project" value="UniProtKB-KW"/>
</dbReference>
<evidence type="ECO:0000256" key="12">
    <source>
        <dbReference type="ARBA" id="ARBA00023118"/>
    </source>
</evidence>
<comment type="similarity">
    <text evidence="16">Belongs to the helicase family. Dicer subfamily.</text>
</comment>
<evidence type="ECO:0000256" key="2">
    <source>
        <dbReference type="ARBA" id="ARBA00001946"/>
    </source>
</evidence>
<evidence type="ECO:0000256" key="9">
    <source>
        <dbReference type="ARBA" id="ARBA00022840"/>
    </source>
</evidence>
<evidence type="ECO:0000256" key="13">
    <source>
        <dbReference type="ARBA" id="ARBA00023211"/>
    </source>
</evidence>
<dbReference type="SMART" id="SM00487">
    <property type="entry name" value="DEXDc"/>
    <property type="match status" value="1"/>
</dbReference>
<feature type="domain" description="RNase III" evidence="17">
    <location>
        <begin position="1098"/>
        <end position="1281"/>
    </location>
</feature>
<dbReference type="Pfam" id="PF00270">
    <property type="entry name" value="DEAD"/>
    <property type="match status" value="1"/>
</dbReference>
<dbReference type="PROSITE" id="PS50142">
    <property type="entry name" value="RNASE_3_2"/>
    <property type="match status" value="2"/>
</dbReference>
<dbReference type="InterPro" id="IPR005034">
    <property type="entry name" value="Dicer_dimerisation"/>
</dbReference>
<keyword evidence="9" id="KW-0067">ATP-binding</keyword>
<gene>
    <name evidence="21" type="primary">DCL2</name>
    <name evidence="21" type="ORF">KXV57_006796</name>
</gene>
<evidence type="ECO:0000256" key="14">
    <source>
        <dbReference type="ARBA" id="ARBA00025403"/>
    </source>
</evidence>
<evidence type="ECO:0000256" key="3">
    <source>
        <dbReference type="ARBA" id="ARBA00022721"/>
    </source>
</evidence>
<dbReference type="FunFam" id="3.40.50.300:FF:001669">
    <property type="entry name" value="Dicer-like protein 1"/>
    <property type="match status" value="1"/>
</dbReference>
<name>A0A9P8NFU0_ASPFM</name>
<dbReference type="Proteomes" id="UP000813423">
    <property type="component" value="Unassembled WGS sequence"/>
</dbReference>
<dbReference type="SMART" id="SM00490">
    <property type="entry name" value="HELICc"/>
    <property type="match status" value="1"/>
</dbReference>
<comment type="cofactor">
    <cofactor evidence="2">
        <name>Mg(2+)</name>
        <dbReference type="ChEBI" id="CHEBI:18420"/>
    </cofactor>
</comment>
<dbReference type="EMBL" id="JAIBSC010000050">
    <property type="protein sequence ID" value="KAH1903797.1"/>
    <property type="molecule type" value="Genomic_DNA"/>
</dbReference>
<evidence type="ECO:0000256" key="1">
    <source>
        <dbReference type="ARBA" id="ARBA00001936"/>
    </source>
</evidence>
<dbReference type="SMR" id="A0A9P8NFU0"/>
<dbReference type="FunFam" id="1.10.1520.10:FF:000032">
    <property type="entry name" value="Dicer-like protein 2"/>
    <property type="match status" value="1"/>
</dbReference>
<dbReference type="FunFam" id="3.30.160.380:FF:000005">
    <property type="entry name" value="Dicer-like protein 2"/>
    <property type="match status" value="1"/>
</dbReference>
<evidence type="ECO:0000259" key="19">
    <source>
        <dbReference type="PROSITE" id="PS51194"/>
    </source>
</evidence>
<evidence type="ECO:0000313" key="22">
    <source>
        <dbReference type="Proteomes" id="UP000813423"/>
    </source>
</evidence>
<dbReference type="InterPro" id="IPR000999">
    <property type="entry name" value="RNase_III_dom"/>
</dbReference>
<dbReference type="SUPFAM" id="SSF52540">
    <property type="entry name" value="P-loop containing nucleoside triphosphate hydrolases"/>
    <property type="match status" value="1"/>
</dbReference>
<evidence type="ECO:0000256" key="15">
    <source>
        <dbReference type="ARBA" id="ARBA00070369"/>
    </source>
</evidence>
<evidence type="ECO:0000256" key="7">
    <source>
        <dbReference type="ARBA" id="ARBA00022801"/>
    </source>
</evidence>
<dbReference type="GO" id="GO:0046872">
    <property type="term" value="F:metal ion binding"/>
    <property type="evidence" value="ECO:0007669"/>
    <property type="project" value="UniProtKB-KW"/>
</dbReference>
<dbReference type="SUPFAM" id="SSF69065">
    <property type="entry name" value="RNase III domain-like"/>
    <property type="match status" value="2"/>
</dbReference>
<keyword evidence="7" id="KW-0378">Hydrolase</keyword>
<comment type="caution">
    <text evidence="21">The sequence shown here is derived from an EMBL/GenBank/DDBJ whole genome shotgun (WGS) entry which is preliminary data.</text>
</comment>
<dbReference type="PANTHER" id="PTHR14950:SF37">
    <property type="entry name" value="ENDORIBONUCLEASE DICER"/>
    <property type="match status" value="1"/>
</dbReference>
<keyword evidence="3" id="KW-0930">Antiviral protein</keyword>
<dbReference type="PROSITE" id="PS51327">
    <property type="entry name" value="DICER_DSRBF"/>
    <property type="match status" value="1"/>
</dbReference>
<feature type="domain" description="RNase III" evidence="17">
    <location>
        <begin position="906"/>
        <end position="1059"/>
    </location>
</feature>
<keyword evidence="10" id="KW-0460">Magnesium</keyword>
<protein>
    <recommendedName>
        <fullName evidence="15">Dicer-like protein 2</fullName>
    </recommendedName>
</protein>
<dbReference type="GO" id="GO:0003723">
    <property type="term" value="F:RNA binding"/>
    <property type="evidence" value="ECO:0007669"/>
    <property type="project" value="UniProtKB-UniRule"/>
</dbReference>
<keyword evidence="12" id="KW-0051">Antiviral defense</keyword>
<dbReference type="Pfam" id="PF00636">
    <property type="entry name" value="Ribonuclease_3"/>
    <property type="match status" value="2"/>
</dbReference>
<keyword evidence="13" id="KW-0464">Manganese</keyword>
<feature type="domain" description="Helicase C-terminal" evidence="19">
    <location>
        <begin position="368"/>
        <end position="537"/>
    </location>
</feature>
<evidence type="ECO:0000259" key="20">
    <source>
        <dbReference type="PROSITE" id="PS51327"/>
    </source>
</evidence>
<dbReference type="FunFam" id="1.10.1520.10:FF:000015">
    <property type="entry name" value="Dicer-like protein 1"/>
    <property type="match status" value="1"/>
</dbReference>
<dbReference type="GO" id="GO:0004386">
    <property type="term" value="F:helicase activity"/>
    <property type="evidence" value="ECO:0007669"/>
    <property type="project" value="UniProtKB-KW"/>
</dbReference>
<dbReference type="PROSITE" id="PS51194">
    <property type="entry name" value="HELICASE_CTER"/>
    <property type="match status" value="1"/>
</dbReference>
<dbReference type="InterPro" id="IPR014001">
    <property type="entry name" value="Helicase_ATP-bd"/>
</dbReference>
<evidence type="ECO:0000256" key="10">
    <source>
        <dbReference type="ARBA" id="ARBA00022842"/>
    </source>
</evidence>
<evidence type="ECO:0000256" key="5">
    <source>
        <dbReference type="ARBA" id="ARBA00022737"/>
    </source>
</evidence>
<dbReference type="CDD" id="cd18802">
    <property type="entry name" value="SF2_C_dicer"/>
    <property type="match status" value="1"/>
</dbReference>
<reference evidence="21" key="1">
    <citation type="submission" date="2021-08" db="EMBL/GenBank/DDBJ databases">
        <title>Global Aspergillus fumigatus from environmental and clinical sources.</title>
        <authorList>
            <person name="Barber A."/>
            <person name="Sae-Ong T."/>
        </authorList>
    </citation>
    <scope>NUCLEOTIDE SEQUENCE</scope>
    <source>
        <strain evidence="21">NRZ-2016-071</strain>
    </source>
</reference>
<dbReference type="CDD" id="cd00593">
    <property type="entry name" value="RIBOc"/>
    <property type="match status" value="2"/>
</dbReference>
<evidence type="ECO:0000259" key="18">
    <source>
        <dbReference type="PROSITE" id="PS51192"/>
    </source>
</evidence>
<dbReference type="GO" id="GO:0005634">
    <property type="term" value="C:nucleus"/>
    <property type="evidence" value="ECO:0007669"/>
    <property type="project" value="TreeGrafter"/>
</dbReference>
<dbReference type="GO" id="GO:0051607">
    <property type="term" value="P:defense response to virus"/>
    <property type="evidence" value="ECO:0007669"/>
    <property type="project" value="UniProtKB-KW"/>
</dbReference>
<dbReference type="InterPro" id="IPR011545">
    <property type="entry name" value="DEAD/DEAH_box_helicase_dom"/>
</dbReference>
<organism evidence="21 22">
    <name type="scientific">Aspergillus fumigatus</name>
    <name type="common">Neosartorya fumigata</name>
    <dbReference type="NCBI Taxonomy" id="746128"/>
    <lineage>
        <taxon>Eukaryota</taxon>
        <taxon>Fungi</taxon>
        <taxon>Dikarya</taxon>
        <taxon>Ascomycota</taxon>
        <taxon>Pezizomycotina</taxon>
        <taxon>Eurotiomycetes</taxon>
        <taxon>Eurotiomycetidae</taxon>
        <taxon>Eurotiales</taxon>
        <taxon>Aspergillaceae</taxon>
        <taxon>Aspergillus</taxon>
        <taxon>Aspergillus subgen. Fumigati</taxon>
    </lineage>
</organism>
<keyword evidence="6" id="KW-0547">Nucleotide-binding</keyword>
<dbReference type="PANTHER" id="PTHR14950">
    <property type="entry name" value="DICER-RELATED"/>
    <property type="match status" value="1"/>
</dbReference>
<keyword evidence="4" id="KW-0479">Metal-binding</keyword>
<feature type="domain" description="Helicase ATP-binding" evidence="18">
    <location>
        <begin position="23"/>
        <end position="203"/>
    </location>
</feature>
<evidence type="ECO:0000256" key="8">
    <source>
        <dbReference type="ARBA" id="ARBA00022806"/>
    </source>
</evidence>
<dbReference type="Gene3D" id="3.40.50.300">
    <property type="entry name" value="P-loop containing nucleotide triphosphate hydrolases"/>
    <property type="match status" value="2"/>
</dbReference>
<dbReference type="GO" id="GO:0030422">
    <property type="term" value="P:siRNA processing"/>
    <property type="evidence" value="ECO:0007669"/>
    <property type="project" value="TreeGrafter"/>
</dbReference>
<keyword evidence="11 16" id="KW-0694">RNA-binding</keyword>
<proteinExistence type="inferred from homology"/>
<evidence type="ECO:0000313" key="21">
    <source>
        <dbReference type="EMBL" id="KAH1903797.1"/>
    </source>
</evidence>
<dbReference type="Gene3D" id="3.30.160.380">
    <property type="entry name" value="Dicer dimerisation domain"/>
    <property type="match status" value="1"/>
</dbReference>
<dbReference type="PROSITE" id="PS00517">
    <property type="entry name" value="RNASE_3_1"/>
    <property type="match status" value="1"/>
</dbReference>
<accession>A0A9P8NFU0</accession>
<feature type="domain" description="Dicer dsRNA-binding fold" evidence="20">
    <location>
        <begin position="564"/>
        <end position="658"/>
    </location>
</feature>
<sequence length="1388" mass="156878">MASTVSTCQDASPYQPRNYQLEMLEASMKENIIVAMDTGSGKTHIAVLRIKAELDICSPDKVVWFLAPTVALCIQQHEVIASNLPAVRTRTLTGLDKVELWTDQSIWDAVLNGYRVIVSTHAVLADALSHGFVKMSQLALLIFDEAHHCTRRHAANKIMQDFYHPTLTKSGPAAVPRIMGLTASPVVRSNHQELLMVESNLDAVCRTPRLHRQELLKFTHRPHLQQIWYTPTDPAGFRSASLTLGALYHAWENLDIGDDPYIQRLRKSPLDDRALKKALLTGKTYCREQLRRFVDRSRHIFEELGEWAAEYYIYASIKQLRDRVRDSYMSGDWDEAEKAYLVDFLSKIPTSDIHFALNDPDGFRISPKFESLLNFLDSSDQREFSGLIFVKQRVTVSAMTSLLSVHPYTRERFRCAAYVGWSNSSASKDILGDLLNMQLQRDTLDDFRSGRKNLIIATDVLEEGIDLSACSVVVCYDKPPNLKSFIQRRGRARRKQSTFAIMFPTDDTSADVSRWQDLEQAMIEAYQDDERQLQSVSALESLDEEVMERLTGDSTSAVLTADMAMAHLHHFCAVLPPQPYVDMRPVFSFETNEDGLLKGTVILPSCVHPKVRRTEGRRWWRTERAAMKETAFQAYKSLYEFGLVNDHLLPLTKKPELKTHDLGSMPSILETSEQYDPWIEWAYSWSSPDIHQSRIVVKMNEGRGDELCMRLIGPEYLPPLSPMTLFWNSSTTFTVTFKAAERVPLVPLSSVEDMRAITALYLKATSSRVCSAERDFMALFAPDLHHTELKGWLDTYEGSDPAMEVYSRGHNPLLMGVVRDHSRYGEPFLFRKWLVSHQNPSCSIVELECAPFPHRRNFLRRQTLANSQVDVDEAIPDSAAKNPIVAAEACTIDRLPFTMAIFGLFISAIVEQLEIELIATRLRDTILRDVSFKSTDHIITAISTPLAHRLTNYQRYEFLGDSILKFSVSCQLFFQHPNWHEGYLSEGRDMIVQNPRLAKAALDTGLDAYIVTKRLASRKWSAPLISEKLGRVPAKRQMSTKVLADVVEALIGAAYVDGGHSTAQACIRRFLPEINLHAVDTRTAARSVAPESARHMMNDRLKDHIGYTFEDESLLVEALTHPSCDYDSTTQSYQRLEYLGDAVLDMVIVSAIFNHRIQRPQGDMTKIKHAVVNANLLAFLCMEFAISEEKLDVAQTSKDSFAVTSSQESVELWRFMRYRGQGLKAARDASLARHRALRDEIASSLLQAPHYPWHALSRLNADKFFSDIIESVLGAIFVDSGGNLAPCEVFVEQIGLMAYLRRILDHGIDVRHPRSVVQQLAKTNIQFVLQRVPTEEGGASYQCSVQMEQAELFVVTGCLTAEEAEVTAAVEAIKFLTRDEGSTPLNKS</sequence>
<dbReference type="FunFam" id="3.40.50.300:FF:002480">
    <property type="entry name" value="Dicer-like protein 2"/>
    <property type="match status" value="1"/>
</dbReference>